<dbReference type="Proteomes" id="UP000295783">
    <property type="component" value="Unassembled WGS sequence"/>
</dbReference>
<reference evidence="1 2" key="1">
    <citation type="submission" date="2019-03" db="EMBL/GenBank/DDBJ databases">
        <title>Genomic Encyclopedia of Type Strains, Phase III (KMG-III): the genomes of soil and plant-associated and newly described type strains.</title>
        <authorList>
            <person name="Whitman W."/>
        </authorList>
    </citation>
    <scope>NUCLEOTIDE SEQUENCE [LARGE SCALE GENOMIC DNA]</scope>
    <source>
        <strain evidence="1 2">CGMCC 1.7660</strain>
    </source>
</reference>
<dbReference type="RefSeq" id="WP_133612308.1">
    <property type="nucleotide sequence ID" value="NZ_SNYW01000006.1"/>
</dbReference>
<dbReference type="Pfam" id="PF07310">
    <property type="entry name" value="PAS_5"/>
    <property type="match status" value="1"/>
</dbReference>
<organism evidence="1 2">
    <name type="scientific">Dongia mobilis</name>
    <dbReference type="NCBI Taxonomy" id="578943"/>
    <lineage>
        <taxon>Bacteria</taxon>
        <taxon>Pseudomonadati</taxon>
        <taxon>Pseudomonadota</taxon>
        <taxon>Alphaproteobacteria</taxon>
        <taxon>Rhodospirillales</taxon>
        <taxon>Dongiaceae</taxon>
        <taxon>Dongia</taxon>
    </lineage>
</organism>
<gene>
    <name evidence="1" type="ORF">A8950_0817</name>
</gene>
<dbReference type="InterPro" id="IPR009922">
    <property type="entry name" value="DUF1457"/>
</dbReference>
<sequence>MSTPFRRITDDSFLTLCSAKVRRAYDYWNAKRGTRLMPSRADIDPSEIRDLLPGIILIDVAQDPLRLTYRLVGTDEVEARGYDPTGKDVREHVFAVTPEEGFRTYRTVVEMRRPIYDQEEVLAPNPRLSEVGSLAMPLSSDGETVNMLFAFVDYRRNR</sequence>
<proteinExistence type="predicted"/>
<keyword evidence="2" id="KW-1185">Reference proteome</keyword>
<accession>A0A4R6WV15</accession>
<dbReference type="AlphaFoldDB" id="A0A4R6WV15"/>
<protein>
    <submittedName>
        <fullName evidence="1">PAS domain-containing protein</fullName>
    </submittedName>
</protein>
<name>A0A4R6WV15_9PROT</name>
<dbReference type="OrthoDB" id="7345201at2"/>
<evidence type="ECO:0000313" key="2">
    <source>
        <dbReference type="Proteomes" id="UP000295783"/>
    </source>
</evidence>
<evidence type="ECO:0000313" key="1">
    <source>
        <dbReference type="EMBL" id="TDQ84269.1"/>
    </source>
</evidence>
<dbReference type="EMBL" id="SNYW01000006">
    <property type="protein sequence ID" value="TDQ84269.1"/>
    <property type="molecule type" value="Genomic_DNA"/>
</dbReference>
<comment type="caution">
    <text evidence="1">The sequence shown here is derived from an EMBL/GenBank/DDBJ whole genome shotgun (WGS) entry which is preliminary data.</text>
</comment>